<dbReference type="SUPFAM" id="SSF52091">
    <property type="entry name" value="SpoIIaa-like"/>
    <property type="match status" value="1"/>
</dbReference>
<evidence type="ECO:0000313" key="6">
    <source>
        <dbReference type="Proteomes" id="UP001432014"/>
    </source>
</evidence>
<gene>
    <name evidence="5" type="ORF">OG469_35440</name>
</gene>
<dbReference type="NCBIfam" id="TIGR00377">
    <property type="entry name" value="ant_ant_sig"/>
    <property type="match status" value="1"/>
</dbReference>
<evidence type="ECO:0000313" key="5">
    <source>
        <dbReference type="EMBL" id="WUS60322.1"/>
    </source>
</evidence>
<proteinExistence type="inferred from homology"/>
<evidence type="ECO:0000256" key="1">
    <source>
        <dbReference type="ARBA" id="ARBA00009013"/>
    </source>
</evidence>
<accession>A0ABZ1WHF2</accession>
<protein>
    <recommendedName>
        <fullName evidence="2">Anti-sigma factor antagonist</fullName>
    </recommendedName>
</protein>
<keyword evidence="6" id="KW-1185">Reference proteome</keyword>
<dbReference type="InterPro" id="IPR003658">
    <property type="entry name" value="Anti-sigma_ant"/>
</dbReference>
<reference evidence="5 6" key="1">
    <citation type="submission" date="2022-10" db="EMBL/GenBank/DDBJ databases">
        <title>The complete genomes of actinobacterial strains from the NBC collection.</title>
        <authorList>
            <person name="Joergensen T.S."/>
            <person name="Alvarez Arevalo M."/>
            <person name="Sterndorff E.B."/>
            <person name="Faurdal D."/>
            <person name="Vuksanovic O."/>
            <person name="Mourched A.-S."/>
            <person name="Charusanti P."/>
            <person name="Shaw S."/>
            <person name="Blin K."/>
            <person name="Weber T."/>
        </authorList>
    </citation>
    <scope>NUCLEOTIDE SEQUENCE [LARGE SCALE GENOMIC DNA]</scope>
    <source>
        <strain evidence="5 6">NBC_01247</strain>
    </source>
</reference>
<comment type="similarity">
    <text evidence="1 2">Belongs to the anti-sigma-factor antagonist family.</text>
</comment>
<dbReference type="Gene3D" id="3.30.750.24">
    <property type="entry name" value="STAS domain"/>
    <property type="match status" value="1"/>
</dbReference>
<dbReference type="PROSITE" id="PS50801">
    <property type="entry name" value="STAS"/>
    <property type="match status" value="1"/>
</dbReference>
<name>A0ABZ1WHF2_9ACTN</name>
<dbReference type="EMBL" id="CP108482">
    <property type="protein sequence ID" value="WUS60322.1"/>
    <property type="molecule type" value="Genomic_DNA"/>
</dbReference>
<feature type="compositionally biased region" description="Basic and acidic residues" evidence="3">
    <location>
        <begin position="92"/>
        <end position="103"/>
    </location>
</feature>
<dbReference type="RefSeq" id="WP_329493589.1">
    <property type="nucleotide sequence ID" value="NZ_CP108460.1"/>
</dbReference>
<dbReference type="PANTHER" id="PTHR33495">
    <property type="entry name" value="ANTI-SIGMA FACTOR ANTAGONIST TM_1081-RELATED-RELATED"/>
    <property type="match status" value="1"/>
</dbReference>
<dbReference type="PANTHER" id="PTHR33495:SF2">
    <property type="entry name" value="ANTI-SIGMA FACTOR ANTAGONIST TM_1081-RELATED"/>
    <property type="match status" value="1"/>
</dbReference>
<organism evidence="5 6">
    <name type="scientific">Kitasatospora herbaricolor</name>
    <dbReference type="NCBI Taxonomy" id="68217"/>
    <lineage>
        <taxon>Bacteria</taxon>
        <taxon>Bacillati</taxon>
        <taxon>Actinomycetota</taxon>
        <taxon>Actinomycetes</taxon>
        <taxon>Kitasatosporales</taxon>
        <taxon>Streptomycetaceae</taxon>
        <taxon>Kitasatospora</taxon>
    </lineage>
</organism>
<dbReference type="InterPro" id="IPR002645">
    <property type="entry name" value="STAS_dom"/>
</dbReference>
<dbReference type="Pfam" id="PF01740">
    <property type="entry name" value="STAS"/>
    <property type="match status" value="1"/>
</dbReference>
<evidence type="ECO:0000256" key="3">
    <source>
        <dbReference type="SAM" id="MobiDB-lite"/>
    </source>
</evidence>
<dbReference type="Proteomes" id="UP001432014">
    <property type="component" value="Chromosome"/>
</dbReference>
<feature type="domain" description="STAS" evidence="4">
    <location>
        <begin position="1"/>
        <end position="89"/>
    </location>
</feature>
<dbReference type="CDD" id="cd07043">
    <property type="entry name" value="STAS_anti-anti-sigma_factors"/>
    <property type="match status" value="1"/>
</dbReference>
<sequence length="119" mass="12904">MDDKHSTVAVVRAHGDIDLDTAPALHRRLEAALREHRDVVLDLSQVTFMDCAGLGVLVDARDQADRHGGHLVLRAVGPDVLRLLRITGLEGRLRGTPEQDPSARGHPGTARFAMEGETS</sequence>
<evidence type="ECO:0000259" key="4">
    <source>
        <dbReference type="PROSITE" id="PS50801"/>
    </source>
</evidence>
<dbReference type="InterPro" id="IPR036513">
    <property type="entry name" value="STAS_dom_sf"/>
</dbReference>
<feature type="region of interest" description="Disordered" evidence="3">
    <location>
        <begin position="92"/>
        <end position="119"/>
    </location>
</feature>
<evidence type="ECO:0000256" key="2">
    <source>
        <dbReference type="RuleBase" id="RU003749"/>
    </source>
</evidence>